<evidence type="ECO:0000313" key="2">
    <source>
        <dbReference type="Proteomes" id="UP001222118"/>
    </source>
</evidence>
<evidence type="ECO:0000313" key="1">
    <source>
        <dbReference type="EMBL" id="WDR06223.1"/>
    </source>
</evidence>
<organism evidence="1 2">
    <name type="scientific">Devosia rhodophyticola</name>
    <dbReference type="NCBI Taxonomy" id="3026423"/>
    <lineage>
        <taxon>Bacteria</taxon>
        <taxon>Pseudomonadati</taxon>
        <taxon>Pseudomonadota</taxon>
        <taxon>Alphaproteobacteria</taxon>
        <taxon>Hyphomicrobiales</taxon>
        <taxon>Devosiaceae</taxon>
        <taxon>Devosia</taxon>
    </lineage>
</organism>
<reference evidence="1 2" key="1">
    <citation type="submission" date="2023-02" db="EMBL/GenBank/DDBJ databases">
        <title>Devosia chondri sp. nov., isolated from the phycosphere of marine algae.</title>
        <authorList>
            <person name="Kim J.M."/>
            <person name="Lee J.K."/>
            <person name="Choi B.J."/>
            <person name="Bayburt H."/>
            <person name="Jeon C.O."/>
        </authorList>
    </citation>
    <scope>NUCLEOTIDE SEQUENCE [LARGE SCALE GENOMIC DNA]</scope>
    <source>
        <strain evidence="1 2">G2-5</strain>
    </source>
</reference>
<proteinExistence type="predicted"/>
<dbReference type="Proteomes" id="UP001222118">
    <property type="component" value="Chromosome"/>
</dbReference>
<gene>
    <name evidence="1" type="ORF">PSQ90_01815</name>
</gene>
<protein>
    <submittedName>
        <fullName evidence="1">Uncharacterized protein</fullName>
    </submittedName>
</protein>
<accession>A0ABY7YYS2</accession>
<dbReference type="InterPro" id="IPR008928">
    <property type="entry name" value="6-hairpin_glycosidase_sf"/>
</dbReference>
<dbReference type="RefSeq" id="WP_282211737.1">
    <property type="nucleotide sequence ID" value="NZ_CP118247.1"/>
</dbReference>
<keyword evidence="2" id="KW-1185">Reference proteome</keyword>
<name>A0ABY7YYS2_9HYPH</name>
<dbReference type="EMBL" id="CP118247">
    <property type="protein sequence ID" value="WDR06223.1"/>
    <property type="molecule type" value="Genomic_DNA"/>
</dbReference>
<sequence>MPQAIDHANVGEIQRAHDRLKGLDQSSSEAIARIPDYCALALDGLKRMRLGNGHFPQTMRNITRSNGSGTRAEGDNLRYATIVAQGLGWLPERSQRSVLEGITAAELALICVQRAAHSNDVGVVALAAWAAAETAGVFAKGLFDRLEKMLASVSIETVPVAWTLTATLAARHLGNVENLQKVATRRLMDAQGPKGLFGHVTPLSSARWHRAHLGCFADQVYPIQALARLGQADGNSEALQAANDCAARIVHLQGTAGQWWWHYDVRDGSVTEGFPVYSVHQHAMAPMALLDLHEAGGTDYRAAVIKGLEWIDNPYEARDPLVSLEDGMIWRKVGRTEPPKFVRSISALSTSVKTGWHLPGLDAIFPPGKIDYECRPYEFGWMLYAWHAGGVVKRLA</sequence>
<dbReference type="SUPFAM" id="SSF48208">
    <property type="entry name" value="Six-hairpin glycosidases"/>
    <property type="match status" value="1"/>
</dbReference>